<dbReference type="AlphaFoldDB" id="A0AAD7ENL0"/>
<sequence>MVTCSLAASVLTFAVLGRRAQKDLTGFVTTIAVEMLALPGMQRKTVQSVKRALNKADGENFPDSEVAVLG</sequence>
<proteinExistence type="predicted"/>
<organism evidence="1 2">
    <name type="scientific">Mycena albidolilacea</name>
    <dbReference type="NCBI Taxonomy" id="1033008"/>
    <lineage>
        <taxon>Eukaryota</taxon>
        <taxon>Fungi</taxon>
        <taxon>Dikarya</taxon>
        <taxon>Basidiomycota</taxon>
        <taxon>Agaricomycotina</taxon>
        <taxon>Agaricomycetes</taxon>
        <taxon>Agaricomycetidae</taxon>
        <taxon>Agaricales</taxon>
        <taxon>Marasmiineae</taxon>
        <taxon>Mycenaceae</taxon>
        <taxon>Mycena</taxon>
    </lineage>
</organism>
<protein>
    <submittedName>
        <fullName evidence="1">Uncharacterized protein</fullName>
    </submittedName>
</protein>
<name>A0AAD7ENL0_9AGAR</name>
<evidence type="ECO:0000313" key="1">
    <source>
        <dbReference type="EMBL" id="KAJ7342989.1"/>
    </source>
</evidence>
<dbReference type="Proteomes" id="UP001218218">
    <property type="component" value="Unassembled WGS sequence"/>
</dbReference>
<gene>
    <name evidence="1" type="ORF">DFH08DRAFT_237771</name>
</gene>
<accession>A0AAD7ENL0</accession>
<evidence type="ECO:0000313" key="2">
    <source>
        <dbReference type="Proteomes" id="UP001218218"/>
    </source>
</evidence>
<dbReference type="EMBL" id="JARIHO010000024">
    <property type="protein sequence ID" value="KAJ7342989.1"/>
    <property type="molecule type" value="Genomic_DNA"/>
</dbReference>
<reference evidence="1" key="1">
    <citation type="submission" date="2023-03" db="EMBL/GenBank/DDBJ databases">
        <title>Massive genome expansion in bonnet fungi (Mycena s.s.) driven by repeated elements and novel gene families across ecological guilds.</title>
        <authorList>
            <consortium name="Lawrence Berkeley National Laboratory"/>
            <person name="Harder C.B."/>
            <person name="Miyauchi S."/>
            <person name="Viragh M."/>
            <person name="Kuo A."/>
            <person name="Thoen E."/>
            <person name="Andreopoulos B."/>
            <person name="Lu D."/>
            <person name="Skrede I."/>
            <person name="Drula E."/>
            <person name="Henrissat B."/>
            <person name="Morin E."/>
            <person name="Kohler A."/>
            <person name="Barry K."/>
            <person name="LaButti K."/>
            <person name="Morin E."/>
            <person name="Salamov A."/>
            <person name="Lipzen A."/>
            <person name="Mereny Z."/>
            <person name="Hegedus B."/>
            <person name="Baldrian P."/>
            <person name="Stursova M."/>
            <person name="Weitz H."/>
            <person name="Taylor A."/>
            <person name="Grigoriev I.V."/>
            <person name="Nagy L.G."/>
            <person name="Martin F."/>
            <person name="Kauserud H."/>
        </authorList>
    </citation>
    <scope>NUCLEOTIDE SEQUENCE</scope>
    <source>
        <strain evidence="1">CBHHK002</strain>
    </source>
</reference>
<keyword evidence="2" id="KW-1185">Reference proteome</keyword>
<comment type="caution">
    <text evidence="1">The sequence shown here is derived from an EMBL/GenBank/DDBJ whole genome shotgun (WGS) entry which is preliminary data.</text>
</comment>